<comment type="caution">
    <text evidence="2">The sequence shown here is derived from an EMBL/GenBank/DDBJ whole genome shotgun (WGS) entry which is preliminary data.</text>
</comment>
<dbReference type="GO" id="GO:0006361">
    <property type="term" value="P:transcription initiation at RNA polymerase I promoter"/>
    <property type="evidence" value="ECO:0007669"/>
    <property type="project" value="InterPro"/>
</dbReference>
<dbReference type="InterPro" id="IPR007991">
    <property type="entry name" value="RNA_pol_I_trans_ini_fac_RRN3"/>
</dbReference>
<dbReference type="Proteomes" id="UP001210925">
    <property type="component" value="Unassembled WGS sequence"/>
</dbReference>
<organism evidence="2 3">
    <name type="scientific">Boothiomyces macroporosus</name>
    <dbReference type="NCBI Taxonomy" id="261099"/>
    <lineage>
        <taxon>Eukaryota</taxon>
        <taxon>Fungi</taxon>
        <taxon>Fungi incertae sedis</taxon>
        <taxon>Chytridiomycota</taxon>
        <taxon>Chytridiomycota incertae sedis</taxon>
        <taxon>Chytridiomycetes</taxon>
        <taxon>Rhizophydiales</taxon>
        <taxon>Terramycetaceae</taxon>
        <taxon>Boothiomyces</taxon>
    </lineage>
</organism>
<evidence type="ECO:0000256" key="1">
    <source>
        <dbReference type="ARBA" id="ARBA00010098"/>
    </source>
</evidence>
<comment type="similarity">
    <text evidence="1">Belongs to the RRN3 family.</text>
</comment>
<dbReference type="SUPFAM" id="SSF48371">
    <property type="entry name" value="ARM repeat"/>
    <property type="match status" value="1"/>
</dbReference>
<dbReference type="EMBL" id="JADGKB010000063">
    <property type="protein sequence ID" value="KAJ3255617.1"/>
    <property type="molecule type" value="Genomic_DNA"/>
</dbReference>
<proteinExistence type="inferred from homology"/>
<evidence type="ECO:0000313" key="2">
    <source>
        <dbReference type="EMBL" id="KAJ3255617.1"/>
    </source>
</evidence>
<sequence>MLGIPMDSELKNVRFSLPATEREDFPKDYDSMTKYLANVFQEKTKGNEQPYNELLHIISQSPTSPQRISKLQVKLLVQALSLFVSSLNHKMQSLVNAILQMDWLDQEQNFISMYLHLVQNIVSAQSSYVVPVTQTIVQYIRTGQKKYPNIPLSILFEQIHSALAKILRLIPAGPSFILPILSKSVPHKSEPLSSISFYVKSLLSIAEYAPVIRVQLMEIIIDLVIDIQIEDIEDELENENVFAMDDFEVEHNVQSEDSDSDSDASSQIITSDYKVMITKLDTVMQLAISYISNIKKLDDQNLLNETFFGILSSFDKIMLPTHKLRSAQFIVFYTSSLIPEYPEEFMGLLVTHLLNVSSSSVLRESAASYLGSFIARAKHVGVVSVKHCLKLLNQLCQSYIDSYEHELVGQLQVRLALT</sequence>
<keyword evidence="3" id="KW-1185">Reference proteome</keyword>
<dbReference type="Pfam" id="PF05327">
    <property type="entry name" value="RRN3"/>
    <property type="match status" value="1"/>
</dbReference>
<evidence type="ECO:0000313" key="3">
    <source>
        <dbReference type="Proteomes" id="UP001210925"/>
    </source>
</evidence>
<dbReference type="PANTHER" id="PTHR12790">
    <property type="entry name" value="TRANSCRIPTION INITIATION FACTOR IA RRN3"/>
    <property type="match status" value="1"/>
</dbReference>
<dbReference type="GO" id="GO:0005634">
    <property type="term" value="C:nucleus"/>
    <property type="evidence" value="ECO:0007669"/>
    <property type="project" value="TreeGrafter"/>
</dbReference>
<dbReference type="InterPro" id="IPR016024">
    <property type="entry name" value="ARM-type_fold"/>
</dbReference>
<protein>
    <submittedName>
        <fullName evidence="2">Uncharacterized protein</fullName>
    </submittedName>
</protein>
<reference evidence="2" key="1">
    <citation type="submission" date="2020-05" db="EMBL/GenBank/DDBJ databases">
        <title>Phylogenomic resolution of chytrid fungi.</title>
        <authorList>
            <person name="Stajich J.E."/>
            <person name="Amses K."/>
            <person name="Simmons R."/>
            <person name="Seto K."/>
            <person name="Myers J."/>
            <person name="Bonds A."/>
            <person name="Quandt C.A."/>
            <person name="Barry K."/>
            <person name="Liu P."/>
            <person name="Grigoriev I."/>
            <person name="Longcore J.E."/>
            <person name="James T.Y."/>
        </authorList>
    </citation>
    <scope>NUCLEOTIDE SEQUENCE</scope>
    <source>
        <strain evidence="2">PLAUS21</strain>
    </source>
</reference>
<gene>
    <name evidence="2" type="ORF">HK103_006142</name>
</gene>
<dbReference type="GO" id="GO:0001181">
    <property type="term" value="F:RNA polymerase I general transcription initiation factor activity"/>
    <property type="evidence" value="ECO:0007669"/>
    <property type="project" value="InterPro"/>
</dbReference>
<dbReference type="GO" id="GO:0001042">
    <property type="term" value="F:RNA polymerase I core binding"/>
    <property type="evidence" value="ECO:0007669"/>
    <property type="project" value="TreeGrafter"/>
</dbReference>
<accession>A0AAD5Y4T9</accession>
<dbReference type="AlphaFoldDB" id="A0AAD5Y4T9"/>
<name>A0AAD5Y4T9_9FUNG</name>
<dbReference type="PANTHER" id="PTHR12790:SF0">
    <property type="entry name" value="RNA POLYMERASE I-SPECIFIC TRANSCRIPTION INITIATION FACTOR RRN3-RELATED"/>
    <property type="match status" value="1"/>
</dbReference>